<dbReference type="InterPro" id="IPR018060">
    <property type="entry name" value="HTH_AraC"/>
</dbReference>
<dbReference type="FunFam" id="2.60.40.10:FF:000791">
    <property type="entry name" value="Two-component system sensor histidine kinase/response regulator"/>
    <property type="match status" value="1"/>
</dbReference>
<dbReference type="PROSITE" id="PS50109">
    <property type="entry name" value="HIS_KIN"/>
    <property type="match status" value="1"/>
</dbReference>
<dbReference type="Pfam" id="PF07494">
    <property type="entry name" value="Reg_prop"/>
    <property type="match status" value="1"/>
</dbReference>
<dbReference type="Pfam" id="PF00512">
    <property type="entry name" value="HisKA"/>
    <property type="match status" value="1"/>
</dbReference>
<dbReference type="PRINTS" id="PR00344">
    <property type="entry name" value="BCTRLSENSOR"/>
</dbReference>
<dbReference type="InterPro" id="IPR036097">
    <property type="entry name" value="HisK_dim/P_sf"/>
</dbReference>
<comment type="caution">
    <text evidence="10">The sequence shown here is derived from an EMBL/GenBank/DDBJ whole genome shotgun (WGS) entry which is preliminary data.</text>
</comment>
<gene>
    <name evidence="10" type="ORF">C5O19_22385</name>
</gene>
<dbReference type="PROSITE" id="PS01124">
    <property type="entry name" value="HTH_ARAC_FAMILY_2"/>
    <property type="match status" value="1"/>
</dbReference>
<dbReference type="Gene3D" id="3.40.50.2300">
    <property type="match status" value="1"/>
</dbReference>
<feature type="domain" description="Response regulatory" evidence="9">
    <location>
        <begin position="1159"/>
        <end position="1274"/>
    </location>
</feature>
<keyword evidence="3 6" id="KW-0597">Phosphoprotein</keyword>
<dbReference type="Pfam" id="PF02518">
    <property type="entry name" value="HATPase_c"/>
    <property type="match status" value="1"/>
</dbReference>
<dbReference type="Pfam" id="PF07495">
    <property type="entry name" value="Y_Y_Y"/>
    <property type="match status" value="1"/>
</dbReference>
<dbReference type="SUPFAM" id="SSF52172">
    <property type="entry name" value="CheY-like"/>
    <property type="match status" value="1"/>
</dbReference>
<dbReference type="Gene3D" id="2.60.40.10">
    <property type="entry name" value="Immunoglobulins"/>
    <property type="match status" value="1"/>
</dbReference>
<evidence type="ECO:0000256" key="3">
    <source>
        <dbReference type="ARBA" id="ARBA00022553"/>
    </source>
</evidence>
<evidence type="ECO:0000259" key="7">
    <source>
        <dbReference type="PROSITE" id="PS01124"/>
    </source>
</evidence>
<dbReference type="GO" id="GO:0043565">
    <property type="term" value="F:sequence-specific DNA binding"/>
    <property type="evidence" value="ECO:0007669"/>
    <property type="project" value="InterPro"/>
</dbReference>
<evidence type="ECO:0000256" key="5">
    <source>
        <dbReference type="ARBA" id="ARBA00023163"/>
    </source>
</evidence>
<dbReference type="Pfam" id="PF00072">
    <property type="entry name" value="Response_reg"/>
    <property type="match status" value="1"/>
</dbReference>
<dbReference type="PANTHER" id="PTHR43547:SF2">
    <property type="entry name" value="HYBRID SIGNAL TRANSDUCTION HISTIDINE KINASE C"/>
    <property type="match status" value="1"/>
</dbReference>
<evidence type="ECO:0000259" key="9">
    <source>
        <dbReference type="PROSITE" id="PS50110"/>
    </source>
</evidence>
<organism evidence="10 11">
    <name type="scientific">Siphonobacter curvatus</name>
    <dbReference type="NCBI Taxonomy" id="2094562"/>
    <lineage>
        <taxon>Bacteria</taxon>
        <taxon>Pseudomonadati</taxon>
        <taxon>Bacteroidota</taxon>
        <taxon>Cytophagia</taxon>
        <taxon>Cytophagales</taxon>
        <taxon>Cytophagaceae</taxon>
        <taxon>Siphonobacter</taxon>
    </lineage>
</organism>
<dbReference type="SUPFAM" id="SSF63829">
    <property type="entry name" value="Calcium-dependent phosphotriesterase"/>
    <property type="match status" value="2"/>
</dbReference>
<dbReference type="CDD" id="cd00082">
    <property type="entry name" value="HisKA"/>
    <property type="match status" value="1"/>
</dbReference>
<evidence type="ECO:0000313" key="11">
    <source>
        <dbReference type="Proteomes" id="UP000239590"/>
    </source>
</evidence>
<feature type="modified residue" description="4-aspartylphosphate" evidence="6">
    <location>
        <position position="1207"/>
    </location>
</feature>
<dbReference type="Pfam" id="PF12833">
    <property type="entry name" value="HTH_18"/>
    <property type="match status" value="1"/>
</dbReference>
<dbReference type="SMART" id="SM00387">
    <property type="entry name" value="HATPase_c"/>
    <property type="match status" value="1"/>
</dbReference>
<dbReference type="SUPFAM" id="SSF55874">
    <property type="entry name" value="ATPase domain of HSP90 chaperone/DNA topoisomerase II/histidine kinase"/>
    <property type="match status" value="1"/>
</dbReference>
<dbReference type="PROSITE" id="PS50110">
    <property type="entry name" value="RESPONSE_REGULATORY"/>
    <property type="match status" value="1"/>
</dbReference>
<dbReference type="GO" id="GO:0000155">
    <property type="term" value="F:phosphorelay sensor kinase activity"/>
    <property type="evidence" value="ECO:0007669"/>
    <property type="project" value="InterPro"/>
</dbReference>
<dbReference type="Gene3D" id="1.10.287.130">
    <property type="match status" value="1"/>
</dbReference>
<dbReference type="CDD" id="cd17574">
    <property type="entry name" value="REC_OmpR"/>
    <property type="match status" value="1"/>
</dbReference>
<name>A0A2S7IGM4_9BACT</name>
<dbReference type="GO" id="GO:0003700">
    <property type="term" value="F:DNA-binding transcription factor activity"/>
    <property type="evidence" value="ECO:0007669"/>
    <property type="project" value="InterPro"/>
</dbReference>
<protein>
    <recommendedName>
        <fullName evidence="2">histidine kinase</fullName>
        <ecNumber evidence="2">2.7.13.3</ecNumber>
    </recommendedName>
</protein>
<evidence type="ECO:0000256" key="2">
    <source>
        <dbReference type="ARBA" id="ARBA00012438"/>
    </source>
</evidence>
<dbReference type="SUPFAM" id="SSF50998">
    <property type="entry name" value="Quinoprotein alcohol dehydrogenase-like"/>
    <property type="match status" value="1"/>
</dbReference>
<dbReference type="FunFam" id="1.10.287.130:FF:000045">
    <property type="entry name" value="Two-component system sensor histidine kinase/response regulator"/>
    <property type="match status" value="1"/>
</dbReference>
<dbReference type="Proteomes" id="UP000239590">
    <property type="component" value="Unassembled WGS sequence"/>
</dbReference>
<dbReference type="SUPFAM" id="SSF47384">
    <property type="entry name" value="Homodimeric domain of signal transducing histidine kinase"/>
    <property type="match status" value="1"/>
</dbReference>
<evidence type="ECO:0000259" key="8">
    <source>
        <dbReference type="PROSITE" id="PS50109"/>
    </source>
</evidence>
<keyword evidence="4" id="KW-0805">Transcription regulation</keyword>
<keyword evidence="10" id="KW-0418">Kinase</keyword>
<dbReference type="InterPro" id="IPR036890">
    <property type="entry name" value="HATPase_C_sf"/>
</dbReference>
<evidence type="ECO:0000256" key="4">
    <source>
        <dbReference type="ARBA" id="ARBA00023015"/>
    </source>
</evidence>
<dbReference type="Gene3D" id="3.30.565.10">
    <property type="entry name" value="Histidine kinase-like ATPase, C-terminal domain"/>
    <property type="match status" value="1"/>
</dbReference>
<dbReference type="SMART" id="SM00448">
    <property type="entry name" value="REC"/>
    <property type="match status" value="1"/>
</dbReference>
<dbReference type="EMBL" id="PTRA01000006">
    <property type="protein sequence ID" value="PQA54499.1"/>
    <property type="molecule type" value="Genomic_DNA"/>
</dbReference>
<dbReference type="SUPFAM" id="SSF46689">
    <property type="entry name" value="Homeodomain-like"/>
    <property type="match status" value="1"/>
</dbReference>
<keyword evidence="11" id="KW-1185">Reference proteome</keyword>
<accession>A0A2S7IGM4</accession>
<dbReference type="InterPro" id="IPR011123">
    <property type="entry name" value="Y_Y_Y"/>
</dbReference>
<dbReference type="InterPro" id="IPR011047">
    <property type="entry name" value="Quinoprotein_ADH-like_sf"/>
</dbReference>
<comment type="catalytic activity">
    <reaction evidence="1">
        <text>ATP + protein L-histidine = ADP + protein N-phospho-L-histidine.</text>
        <dbReference type="EC" id="2.7.13.3"/>
    </reaction>
</comment>
<dbReference type="InterPro" id="IPR015943">
    <property type="entry name" value="WD40/YVTN_repeat-like_dom_sf"/>
</dbReference>
<evidence type="ECO:0000313" key="10">
    <source>
        <dbReference type="EMBL" id="PQA54499.1"/>
    </source>
</evidence>
<dbReference type="SMART" id="SM00388">
    <property type="entry name" value="HisKA"/>
    <property type="match status" value="1"/>
</dbReference>
<sequence>MLSLPRFLWAFLRLSVLLLLVPQISQAQREPTQLRFNHITVNEGLSHSDAICVTQDHRGFIWVGTNKGLNRYDGYQLKTYVLPNNNRNEIISNRIRALHIDAQGTLWVGVDGPGLFWYNANRDRFESITERSVNPSFQTLIQQIATADVPTLTTDHAGRLWIGTSQSGLFMLQFDSQGTINRVDHRKLKPAAAVQPLIRKLTADRFDHIWIGTLGSGLWVLNSPTYQARHIPLRDENNIRALHADEQGNLWIGTDGQIYWANFRNAKLPTSPSFQSLGRGFAEIEHLFRDSYKRLWISTKSGLLLLKLTTPSPVLPIRDEDMESFLPSDTDAFSINSIRVHDIMEDSFHNIWMASSAGGLNVLKPYIKPFGLIRRQIAGPTNPATNYINAIWKDEARNRVWIGTRNGLASYDLKTKTYVNFLEHSYYGSVNGMDVSALHWSDDGTLWVGTRYGGLFTLDLQTNTLQSVPGLPGETGWSSLSIESITEDQYGYIWLAAFTGGLYRLNRTSKQGVVYSADKRTLPTNDFTYLSYDPQRSLLWASTRSAGLLKIAVTPQSIHLVKQFKHEINNPNSLSTDYTWPLLQDRGGQLWIGTIGGGLHRLYTTPSGEERLERWAAWLPETDIESLLLDESGNLWVGGSGIYQLNPRTKKVLHYDVTDGLQSNSFKIGAAYRATDHTLFMGGTNGITYFRPEAIQTNTSLPKIQITELRIYNQPIAVGDTLNGRPLLPAPLANHSSIELHSNENDFSIEFVGLHYANPNKQHYAYQLVGYNQDWVPVSAQQRTATFSNLPAGSYRFQVKASNDDGVWSKQPFTLYVTILPPWWKTWWAYLLYLTGIGVAFLLYHRNGLIQQRLKSELTLEHYKVEKEKELTDSKLQFFTNVSHELRTPLTLILGPVEELAAMSHEPIHQVKDKIMLMHQQTRKLLELVNELMDFRKAESGRIQLKVTPTNIVPFLTEIFLIFKLKAETLHLDYTIDVPQQAIFLYVDRAKLESVVVNLLSNAFKYSSEGGCIHMIVTIVGSSDHPAVYEQQHLTNHYLQIAIQDRGAGMNTTEMSRIFDPYYQATHTKSIQVMGTGIGLSLVKKYVDAHQGEVLVTSQPGAGTTFLLRLPFGKAHLDADTLLKIPAETQIIREETTLSTPSIDPEKSFSEGPLPQSAHLLIVEDNDELRQYLYNSFAKTYQVSTATDGVEGWNKTLELLPDLVISDVMMPHSSGLDLCQKIKKHPKTLHIPVFLLTARATAMHQLEGLETGADEYMTKPFNVDLLRTKVTVMLRNRFLLKEYYHRQLLLQPTDLIIPDEQKCLLEKAITIIEAHLMDADFTVPVLVRQMGMSQSSFYRQIKTITGKTVVELMRDVRLKRAAQLLASDDVRIGEVMMQVGFESPKYFRKAFHQLYGMSPLEYAKLHRLQASSEEFEDA</sequence>
<dbReference type="PANTHER" id="PTHR43547">
    <property type="entry name" value="TWO-COMPONENT HISTIDINE KINASE"/>
    <property type="match status" value="1"/>
</dbReference>
<dbReference type="InterPro" id="IPR011006">
    <property type="entry name" value="CheY-like_superfamily"/>
</dbReference>
<dbReference type="InterPro" id="IPR009057">
    <property type="entry name" value="Homeodomain-like_sf"/>
</dbReference>
<keyword evidence="5" id="KW-0804">Transcription</keyword>
<dbReference type="InterPro" id="IPR013783">
    <property type="entry name" value="Ig-like_fold"/>
</dbReference>
<feature type="domain" description="HTH araC/xylS-type" evidence="7">
    <location>
        <begin position="1306"/>
        <end position="1405"/>
    </location>
</feature>
<dbReference type="InterPro" id="IPR011110">
    <property type="entry name" value="Reg_prop"/>
</dbReference>
<evidence type="ECO:0000256" key="6">
    <source>
        <dbReference type="PROSITE-ProRule" id="PRU00169"/>
    </source>
</evidence>
<dbReference type="InterPro" id="IPR005467">
    <property type="entry name" value="His_kinase_dom"/>
</dbReference>
<dbReference type="OrthoDB" id="9797097at2"/>
<reference evidence="11" key="1">
    <citation type="submission" date="2018-02" db="EMBL/GenBank/DDBJ databases">
        <title>Genome sequencing of Solimonas sp. HR-BB.</title>
        <authorList>
            <person name="Lee Y."/>
            <person name="Jeon C.O."/>
        </authorList>
    </citation>
    <scope>NUCLEOTIDE SEQUENCE [LARGE SCALE GENOMIC DNA]</scope>
    <source>
        <strain evidence="11">HR-U</strain>
    </source>
</reference>
<dbReference type="RefSeq" id="WP_104715623.1">
    <property type="nucleotide sequence ID" value="NZ_PTRA01000006.1"/>
</dbReference>
<proteinExistence type="predicted"/>
<evidence type="ECO:0000256" key="1">
    <source>
        <dbReference type="ARBA" id="ARBA00000085"/>
    </source>
</evidence>
<dbReference type="InterPro" id="IPR003661">
    <property type="entry name" value="HisK_dim/P_dom"/>
</dbReference>
<dbReference type="EC" id="2.7.13.3" evidence="2"/>
<dbReference type="InterPro" id="IPR003594">
    <property type="entry name" value="HATPase_dom"/>
</dbReference>
<dbReference type="Gene3D" id="2.130.10.10">
    <property type="entry name" value="YVTN repeat-like/Quinoprotein amine dehydrogenase"/>
    <property type="match status" value="3"/>
</dbReference>
<dbReference type="InterPro" id="IPR004358">
    <property type="entry name" value="Sig_transdc_His_kin-like_C"/>
</dbReference>
<dbReference type="Gene3D" id="1.10.10.60">
    <property type="entry name" value="Homeodomain-like"/>
    <property type="match status" value="1"/>
</dbReference>
<feature type="domain" description="Histidine kinase" evidence="8">
    <location>
        <begin position="881"/>
        <end position="1114"/>
    </location>
</feature>
<dbReference type="SMART" id="SM00342">
    <property type="entry name" value="HTH_ARAC"/>
    <property type="match status" value="1"/>
</dbReference>
<keyword evidence="10" id="KW-0808">Transferase</keyword>
<dbReference type="InterPro" id="IPR001789">
    <property type="entry name" value="Sig_transdc_resp-reg_receiver"/>
</dbReference>